<dbReference type="GO" id="GO:0005975">
    <property type="term" value="P:carbohydrate metabolic process"/>
    <property type="evidence" value="ECO:0007669"/>
    <property type="project" value="InterPro"/>
</dbReference>
<dbReference type="NCBIfam" id="NF006426">
    <property type="entry name" value="PRK08674.1-6"/>
    <property type="match status" value="1"/>
</dbReference>
<dbReference type="Proteomes" id="UP000010802">
    <property type="component" value="Chromosome"/>
</dbReference>
<dbReference type="SUPFAM" id="SSF53697">
    <property type="entry name" value="SIS domain"/>
    <property type="match status" value="1"/>
</dbReference>
<dbReference type="GO" id="GO:0004347">
    <property type="term" value="F:glucose-6-phosphate isomerase activity"/>
    <property type="evidence" value="ECO:0007669"/>
    <property type="project" value="InterPro"/>
</dbReference>
<feature type="domain" description="SIS" evidence="3">
    <location>
        <begin position="41"/>
        <end position="184"/>
    </location>
</feature>
<dbReference type="InterPro" id="IPR046348">
    <property type="entry name" value="SIS_dom_sf"/>
</dbReference>
<gene>
    <name evidence="4" type="ordered locus">TEPIRE1_0806</name>
</gene>
<evidence type="ECO:0000313" key="4">
    <source>
        <dbReference type="EMBL" id="CCP25512.1"/>
    </source>
</evidence>
<dbReference type="KEGG" id="tae:TepiRe1_0806"/>
<dbReference type="GO" id="GO:1901135">
    <property type="term" value="P:carbohydrate derivative metabolic process"/>
    <property type="evidence" value="ECO:0007669"/>
    <property type="project" value="InterPro"/>
</dbReference>
<dbReference type="InterPro" id="IPR035484">
    <property type="entry name" value="SIS_PGI/PMI_1"/>
</dbReference>
<dbReference type="NCBIfam" id="NF006425">
    <property type="entry name" value="PRK08674.1-5"/>
    <property type="match status" value="1"/>
</dbReference>
<keyword evidence="5" id="KW-1185">Reference proteome</keyword>
<dbReference type="CDD" id="cd05637">
    <property type="entry name" value="SIS_PGI_PMI_2"/>
    <property type="match status" value="1"/>
</dbReference>
<dbReference type="GO" id="GO:0097367">
    <property type="term" value="F:carbohydrate derivative binding"/>
    <property type="evidence" value="ECO:0007669"/>
    <property type="project" value="InterPro"/>
</dbReference>
<dbReference type="InterPro" id="IPR019490">
    <property type="entry name" value="Glu6P/Mann6P_isomerase_C"/>
</dbReference>
<name>F4LWN0_TEPAE</name>
<comment type="similarity">
    <text evidence="1">Belongs to the PGI/PMI family.</text>
</comment>
<dbReference type="HOGENOM" id="CLU_059687_0_0_9"/>
<dbReference type="PATRIC" id="fig|1209989.3.peg.891"/>
<dbReference type="KEGG" id="tep:TepRe1_0745"/>
<dbReference type="RefSeq" id="WP_013777855.1">
    <property type="nucleotide sequence ID" value="NC_015519.1"/>
</dbReference>
<dbReference type="Pfam" id="PF01380">
    <property type="entry name" value="SIS"/>
    <property type="match status" value="1"/>
</dbReference>
<sequence length="357" mass="40414">MIDLNDVKKVRQIDSMSSLLTTERYDMQFEEGLKIAENFKIEKPMHNFHELVILGTGGGSSVAAGLLRSYLFDELDIPVIINQGYNVPAYVDENSLIFVISHSGNTEETLSAFEQVKSKGAYMLAITAGGLLQDKCAENQIPCLIVPQDIGHPRRVLGYIFIPILVILSKLGLISDKTHEIQQLINLFSELKQKYGVDVPVEDNPAKQIAMELYGYIPLVYGSLDYYDSVAWRIKNQFGENSKLMAFYNVIPNLHHDEAVGWDMPEDLISKFYLILLRDDELDSPKIKKRKDITAEMLSARMGKVRQVYAEGPNRLCRMFSLVYLGDFITLYAPIYRGVDPTPVNIINLFKTKMAES</sequence>
<protein>
    <submittedName>
        <fullName evidence="4">Bifunctional phosphoglucose/phosphomannose isomerase</fullName>
    </submittedName>
</protein>
<reference evidence="5" key="1">
    <citation type="journal article" date="2013" name="Genome Announc.">
        <title>First genome sequence of a syntrophic acetate-oxidizing bacterium, Tepidanaerobacter acetatoxydans strain Re1.</title>
        <authorList>
            <person name="Manzoor S."/>
            <person name="Bongcam-Rudloff E."/>
            <person name="Schnurer A."/>
            <person name="Muller B."/>
        </authorList>
    </citation>
    <scope>NUCLEOTIDE SEQUENCE [LARGE SCALE GENOMIC DNA]</scope>
    <source>
        <strain evidence="5">Re1</strain>
    </source>
</reference>
<accession>L0S135</accession>
<dbReference type="CDD" id="cd05017">
    <property type="entry name" value="SIS_PGI_PMI_1"/>
    <property type="match status" value="1"/>
</dbReference>
<dbReference type="STRING" id="1209989.TepRe1_0745"/>
<proteinExistence type="inferred from homology"/>
<dbReference type="eggNOG" id="COG0449">
    <property type="taxonomic scope" value="Bacteria"/>
</dbReference>
<dbReference type="Pfam" id="PF10432">
    <property type="entry name" value="bact-PGI_C"/>
    <property type="match status" value="1"/>
</dbReference>
<dbReference type="GO" id="GO:0004476">
    <property type="term" value="F:mannose-6-phosphate isomerase activity"/>
    <property type="evidence" value="ECO:0007669"/>
    <property type="project" value="InterPro"/>
</dbReference>
<dbReference type="EMBL" id="HF563609">
    <property type="protein sequence ID" value="CCP25512.1"/>
    <property type="molecule type" value="Genomic_DNA"/>
</dbReference>
<keyword evidence="2 4" id="KW-0413">Isomerase</keyword>
<evidence type="ECO:0000313" key="5">
    <source>
        <dbReference type="Proteomes" id="UP000010802"/>
    </source>
</evidence>
<dbReference type="InterPro" id="IPR001347">
    <property type="entry name" value="SIS_dom"/>
</dbReference>
<evidence type="ECO:0000256" key="1">
    <source>
        <dbReference type="ARBA" id="ARBA00010523"/>
    </source>
</evidence>
<dbReference type="PROSITE" id="PS51464">
    <property type="entry name" value="SIS"/>
    <property type="match status" value="1"/>
</dbReference>
<evidence type="ECO:0000259" key="3">
    <source>
        <dbReference type="PROSITE" id="PS51464"/>
    </source>
</evidence>
<evidence type="ECO:0000256" key="2">
    <source>
        <dbReference type="ARBA" id="ARBA00023235"/>
    </source>
</evidence>
<dbReference type="OrthoDB" id="9771734at2"/>
<organism evidence="4 5">
    <name type="scientific">Tepidanaerobacter acetatoxydans (strain DSM 21804 / JCM 16047 / Re1)</name>
    <dbReference type="NCBI Taxonomy" id="1209989"/>
    <lineage>
        <taxon>Bacteria</taxon>
        <taxon>Bacillati</taxon>
        <taxon>Bacillota</taxon>
        <taxon>Clostridia</taxon>
        <taxon>Thermosediminibacterales</taxon>
        <taxon>Tepidanaerobacteraceae</taxon>
        <taxon>Tepidanaerobacter</taxon>
    </lineage>
</organism>
<dbReference type="AlphaFoldDB" id="F4LWN0"/>
<dbReference type="Gene3D" id="3.40.50.10490">
    <property type="entry name" value="Glucose-6-phosphate isomerase like protein, domain 1"/>
    <property type="match status" value="2"/>
</dbReference>
<accession>F4LWN0</accession>